<dbReference type="RefSeq" id="WP_164033397.1">
    <property type="nucleotide sequence ID" value="NZ_JAABOQ010000007.1"/>
</dbReference>
<dbReference type="EMBL" id="JAABOQ010000007">
    <property type="protein sequence ID" value="NER18709.1"/>
    <property type="molecule type" value="Genomic_DNA"/>
</dbReference>
<keyword evidence="2" id="KW-1185">Reference proteome</keyword>
<gene>
    <name evidence="1" type="ORF">GWK10_15935</name>
</gene>
<accession>A0A6M0CS33</accession>
<protein>
    <submittedName>
        <fullName evidence="1">Uncharacterized protein</fullName>
    </submittedName>
</protein>
<dbReference type="Proteomes" id="UP000474296">
    <property type="component" value="Unassembled WGS sequence"/>
</dbReference>
<evidence type="ECO:0000313" key="1">
    <source>
        <dbReference type="EMBL" id="NER18709.1"/>
    </source>
</evidence>
<name>A0A6M0CS33_9FLAO</name>
<organism evidence="1 2">
    <name type="scientific">Spongiivirga citrea</name>
    <dbReference type="NCBI Taxonomy" id="1481457"/>
    <lineage>
        <taxon>Bacteria</taxon>
        <taxon>Pseudomonadati</taxon>
        <taxon>Bacteroidota</taxon>
        <taxon>Flavobacteriia</taxon>
        <taxon>Flavobacteriales</taxon>
        <taxon>Flavobacteriaceae</taxon>
        <taxon>Spongiivirga</taxon>
    </lineage>
</organism>
<comment type="caution">
    <text evidence="1">The sequence shown here is derived from an EMBL/GenBank/DDBJ whole genome shotgun (WGS) entry which is preliminary data.</text>
</comment>
<evidence type="ECO:0000313" key="2">
    <source>
        <dbReference type="Proteomes" id="UP000474296"/>
    </source>
</evidence>
<proteinExistence type="predicted"/>
<dbReference type="AlphaFoldDB" id="A0A6M0CS33"/>
<reference evidence="1 2" key="1">
    <citation type="submission" date="2020-01" db="EMBL/GenBank/DDBJ databases">
        <title>Spongiivirga citrea KCTC 32990T.</title>
        <authorList>
            <person name="Wang G."/>
        </authorList>
    </citation>
    <scope>NUCLEOTIDE SEQUENCE [LARGE SCALE GENOMIC DNA]</scope>
    <source>
        <strain evidence="1 2">KCTC 32990</strain>
    </source>
</reference>
<sequence>MNSISSIIQSLTNEEKRLFVNSLHQKNKRIDTKNIELFKLLDKNISDAIIKEKLYQKQSNGAYHALTKRLSDSLIDFLASRSFESETAEEMNILKLLLASRILFERKQLKVAFKSINKAEKLAIENELYNILNEIYHTSIQYAYLNPKTDLETLTKKLSENGKKYVKQQQLNIAYAQIKLHLDKTKLDKSPLEIINSILLKYDITPNNGLDFKSTYQLMEICNTTAKIHYNYFEILPTMRFLYSHIELQQEKTEKHLFYHIKALFIMANTLFRNKYFGESNAFLKTLETELSKKKAIYKSRFISQLTLLQGLNGNYLGDSEKAILLIKETIKTAKKQKRLQYDARLSLVMCYFQQEDYSQAFRELNFLNHSNGYFEKKMGREWVVKKDIIELLLVIELDDIDLVTSRFNSFRKSHRAYLKNTNETRTLQFVSLAGEYYRNHKKASTGTFKEKVEQSFEWIGVEQEDLFVMSFYAWLKSKMVKTGLYATTLELVVRTNV</sequence>